<dbReference type="OrthoDB" id="9807318at2"/>
<dbReference type="NCBIfam" id="NF008956">
    <property type="entry name" value="PRK12299.1"/>
    <property type="match status" value="1"/>
</dbReference>
<dbReference type="Pfam" id="PF01926">
    <property type="entry name" value="MMR_HSR1"/>
    <property type="match status" value="1"/>
</dbReference>
<dbReference type="EC" id="3.6.5.-" evidence="8"/>
<dbReference type="NCBIfam" id="NF008955">
    <property type="entry name" value="PRK12297.1"/>
    <property type="match status" value="1"/>
</dbReference>
<dbReference type="PROSITE" id="PS51710">
    <property type="entry name" value="G_OBG"/>
    <property type="match status" value="1"/>
</dbReference>
<evidence type="ECO:0000313" key="11">
    <source>
        <dbReference type="EMBL" id="PHZ84381.1"/>
    </source>
</evidence>
<dbReference type="GO" id="GO:0043022">
    <property type="term" value="F:ribosome binding"/>
    <property type="evidence" value="ECO:0007669"/>
    <property type="project" value="UniProtKB-ARBA"/>
</dbReference>
<dbReference type="Gene3D" id="3.40.50.300">
    <property type="entry name" value="P-loop containing nucleotide triphosphate hydrolases"/>
    <property type="match status" value="1"/>
</dbReference>
<name>A0A2G4YPX7_9PROT</name>
<evidence type="ECO:0000256" key="7">
    <source>
        <dbReference type="ARBA" id="ARBA00023134"/>
    </source>
</evidence>
<comment type="function">
    <text evidence="8">An essential GTPase which binds GTP, GDP and possibly (p)ppGpp with moderate affinity, with high nucleotide exchange rates and a fairly low GTP hydrolysis rate. Plays a role in control of the cell cycle, stress response, ribosome biogenesis and in those bacteria that undergo differentiation, in morphogenesis control.</text>
</comment>
<feature type="binding site" evidence="8">
    <location>
        <begin position="191"/>
        <end position="195"/>
    </location>
    <ligand>
        <name>GTP</name>
        <dbReference type="ChEBI" id="CHEBI:37565"/>
    </ligand>
</feature>
<dbReference type="GO" id="GO:0005525">
    <property type="term" value="F:GTP binding"/>
    <property type="evidence" value="ECO:0007669"/>
    <property type="project" value="UniProtKB-UniRule"/>
</dbReference>
<dbReference type="InterPro" id="IPR036726">
    <property type="entry name" value="GTP1_OBG_dom_sf"/>
</dbReference>
<evidence type="ECO:0000256" key="3">
    <source>
        <dbReference type="ARBA" id="ARBA00022723"/>
    </source>
</evidence>
<dbReference type="GO" id="GO:0005737">
    <property type="term" value="C:cytoplasm"/>
    <property type="evidence" value="ECO:0007669"/>
    <property type="project" value="UniProtKB-SubCell"/>
</dbReference>
<dbReference type="Pfam" id="PF01018">
    <property type="entry name" value="GTP1_OBG"/>
    <property type="match status" value="1"/>
</dbReference>
<keyword evidence="12" id="KW-1185">Reference proteome</keyword>
<dbReference type="HAMAP" id="MF_01454">
    <property type="entry name" value="GTPase_Obg"/>
    <property type="match status" value="1"/>
</dbReference>
<keyword evidence="6 8" id="KW-0460">Magnesium</keyword>
<dbReference type="RefSeq" id="WP_099473272.1">
    <property type="nucleotide sequence ID" value="NZ_CP041025.1"/>
</dbReference>
<evidence type="ECO:0000256" key="6">
    <source>
        <dbReference type="ARBA" id="ARBA00022842"/>
    </source>
</evidence>
<evidence type="ECO:0000256" key="8">
    <source>
        <dbReference type="HAMAP-Rule" id="MF_01454"/>
    </source>
</evidence>
<evidence type="ECO:0000313" key="12">
    <source>
        <dbReference type="Proteomes" id="UP000229730"/>
    </source>
</evidence>
<feature type="binding site" evidence="8">
    <location>
        <begin position="279"/>
        <end position="282"/>
    </location>
    <ligand>
        <name>GTP</name>
        <dbReference type="ChEBI" id="CHEBI:37565"/>
    </ligand>
</feature>
<dbReference type="InterPro" id="IPR031167">
    <property type="entry name" value="G_OBG"/>
</dbReference>
<dbReference type="FunFam" id="2.70.210.12:FF:000001">
    <property type="entry name" value="GTPase Obg"/>
    <property type="match status" value="1"/>
</dbReference>
<feature type="binding site" evidence="8">
    <location>
        <begin position="308"/>
        <end position="310"/>
    </location>
    <ligand>
        <name>GTP</name>
        <dbReference type="ChEBI" id="CHEBI:37565"/>
    </ligand>
</feature>
<keyword evidence="4 8" id="KW-0547">Nucleotide-binding</keyword>
<feature type="domain" description="OBG-type G" evidence="9">
    <location>
        <begin position="160"/>
        <end position="327"/>
    </location>
</feature>
<dbReference type="GO" id="GO:0003924">
    <property type="term" value="F:GTPase activity"/>
    <property type="evidence" value="ECO:0007669"/>
    <property type="project" value="UniProtKB-UniRule"/>
</dbReference>
<dbReference type="InterPro" id="IPR006073">
    <property type="entry name" value="GTP-bd"/>
</dbReference>
<evidence type="ECO:0000256" key="4">
    <source>
        <dbReference type="ARBA" id="ARBA00022741"/>
    </source>
</evidence>
<comment type="subcellular location">
    <subcellularLocation>
        <location evidence="8">Cytoplasm</location>
    </subcellularLocation>
</comment>
<keyword evidence="7 8" id="KW-0342">GTP-binding</keyword>
<keyword evidence="3 8" id="KW-0479">Metal-binding</keyword>
<comment type="caution">
    <text evidence="11">The sequence shown here is derived from an EMBL/GenBank/DDBJ whole genome shotgun (WGS) entry which is preliminary data.</text>
</comment>
<evidence type="ECO:0000256" key="5">
    <source>
        <dbReference type="ARBA" id="ARBA00022801"/>
    </source>
</evidence>
<comment type="cofactor">
    <cofactor evidence="8">
        <name>Mg(2+)</name>
        <dbReference type="ChEBI" id="CHEBI:18420"/>
    </cofactor>
</comment>
<feature type="binding site" evidence="8">
    <location>
        <position position="193"/>
    </location>
    <ligand>
        <name>Mg(2+)</name>
        <dbReference type="ChEBI" id="CHEBI:18420"/>
    </ligand>
</feature>
<reference evidence="11 12" key="1">
    <citation type="submission" date="2017-10" db="EMBL/GenBank/DDBJ databases">
        <title>Frigbacter circumglobatus gen. nov. sp. nov., isolated from sediment cultured in situ.</title>
        <authorList>
            <person name="Zhao Z."/>
        </authorList>
    </citation>
    <scope>NUCLEOTIDE SEQUENCE [LARGE SCALE GENOMIC DNA]</scope>
    <source>
        <strain evidence="11 12">ZYL</strain>
    </source>
</reference>
<dbReference type="PANTHER" id="PTHR11702:SF31">
    <property type="entry name" value="MITOCHONDRIAL RIBOSOME-ASSOCIATED GTPASE 2"/>
    <property type="match status" value="1"/>
</dbReference>
<dbReference type="AlphaFoldDB" id="A0A2G4YPX7"/>
<proteinExistence type="inferred from homology"/>
<keyword evidence="5 8" id="KW-0378">Hydrolase</keyword>
<dbReference type="EMBL" id="PDEM01000024">
    <property type="protein sequence ID" value="PHZ84381.1"/>
    <property type="molecule type" value="Genomic_DNA"/>
</dbReference>
<keyword evidence="2 8" id="KW-0963">Cytoplasm</keyword>
<dbReference type="PANTHER" id="PTHR11702">
    <property type="entry name" value="DEVELOPMENTALLY REGULATED GTP-BINDING PROTEIN-RELATED"/>
    <property type="match status" value="1"/>
</dbReference>
<dbReference type="InterPro" id="IPR006169">
    <property type="entry name" value="GTP1_OBG_dom"/>
</dbReference>
<dbReference type="SUPFAM" id="SSF52540">
    <property type="entry name" value="P-loop containing nucleoside triphosphate hydrolases"/>
    <property type="match status" value="1"/>
</dbReference>
<feature type="binding site" evidence="8">
    <location>
        <begin position="166"/>
        <end position="173"/>
    </location>
    <ligand>
        <name>GTP</name>
        <dbReference type="ChEBI" id="CHEBI:37565"/>
    </ligand>
</feature>
<comment type="similarity">
    <text evidence="1 8">Belongs to the TRAFAC class OBG-HflX-like GTPase superfamily. OBG GTPase family.</text>
</comment>
<dbReference type="GO" id="GO:0042254">
    <property type="term" value="P:ribosome biogenesis"/>
    <property type="evidence" value="ECO:0007669"/>
    <property type="project" value="UniProtKB-UniRule"/>
</dbReference>
<dbReference type="InterPro" id="IPR014100">
    <property type="entry name" value="GTP-bd_Obg/CgtA"/>
</dbReference>
<evidence type="ECO:0000259" key="9">
    <source>
        <dbReference type="PROSITE" id="PS51710"/>
    </source>
</evidence>
<dbReference type="SUPFAM" id="SSF82051">
    <property type="entry name" value="Obg GTP-binding protein N-terminal domain"/>
    <property type="match status" value="1"/>
</dbReference>
<feature type="binding site" evidence="8">
    <location>
        <position position="173"/>
    </location>
    <ligand>
        <name>Mg(2+)</name>
        <dbReference type="ChEBI" id="CHEBI:18420"/>
    </ligand>
</feature>
<dbReference type="InParanoid" id="A0A2G4YPX7"/>
<evidence type="ECO:0000256" key="1">
    <source>
        <dbReference type="ARBA" id="ARBA00007699"/>
    </source>
</evidence>
<dbReference type="PIRSF" id="PIRSF002401">
    <property type="entry name" value="GTP_bd_Obg/CgtA"/>
    <property type="match status" value="1"/>
</dbReference>
<dbReference type="GO" id="GO:0000287">
    <property type="term" value="F:magnesium ion binding"/>
    <property type="evidence" value="ECO:0007669"/>
    <property type="project" value="InterPro"/>
</dbReference>
<dbReference type="InterPro" id="IPR027417">
    <property type="entry name" value="P-loop_NTPase"/>
</dbReference>
<dbReference type="FunCoup" id="A0A2G4YPX7">
    <property type="interactions" value="550"/>
</dbReference>
<feature type="domain" description="Obg" evidence="10">
    <location>
        <begin position="1"/>
        <end position="159"/>
    </location>
</feature>
<dbReference type="PROSITE" id="PS51883">
    <property type="entry name" value="OBG"/>
    <property type="match status" value="1"/>
</dbReference>
<dbReference type="NCBIfam" id="TIGR02729">
    <property type="entry name" value="Obg_CgtA"/>
    <property type="match status" value="1"/>
</dbReference>
<dbReference type="PRINTS" id="PR00326">
    <property type="entry name" value="GTP1OBG"/>
</dbReference>
<dbReference type="Gene3D" id="2.70.210.12">
    <property type="entry name" value="GTP1/OBG domain"/>
    <property type="match status" value="1"/>
</dbReference>
<protein>
    <recommendedName>
        <fullName evidence="8">GTPase Obg</fullName>
        <ecNumber evidence="8">3.6.5.-</ecNumber>
    </recommendedName>
    <alternativeName>
        <fullName evidence="8">GTP-binding protein Obg</fullName>
    </alternativeName>
</protein>
<evidence type="ECO:0000256" key="2">
    <source>
        <dbReference type="ARBA" id="ARBA00022490"/>
    </source>
</evidence>
<organism evidence="11 12">
    <name type="scientific">Paremcibacter congregatus</name>
    <dbReference type="NCBI Taxonomy" id="2043170"/>
    <lineage>
        <taxon>Bacteria</taxon>
        <taxon>Pseudomonadati</taxon>
        <taxon>Pseudomonadota</taxon>
        <taxon>Alphaproteobacteria</taxon>
        <taxon>Emcibacterales</taxon>
        <taxon>Emcibacteraceae</taxon>
        <taxon>Paremcibacter</taxon>
    </lineage>
</organism>
<sequence length="363" mass="39107">MKFLDQSKIYIKSGGGGDGCMSFRREKCVEFGGPDGGNGGRGGHVLIEAIGGLNTLIDYRYKQHFKGGRGGHGMGKNRTGAKGADIYLKVPVGTQIFDEDYGVMLADLTEEGQVVMMLEGGHPGTGNAAFKSSVNQAPRRTTPGGPAEEMWIWLRLKLMADAGMVGLPNAGKSTFVSAVSRAKPKIADYPFTTLKPQLGVVFVDQREFVVADIPGLIAGAHEGHGLGDRFLGHIERCNTILHMIDATGEDIVDAYKTIRHELDSYGGGLSEKKEVIGLNKCDALDDELIEMLSNELRAVTDSPIVPISAVTRFGIDEMLRALLENIDQAQNAEGHTSGRPGYYDLDDDAEVIEKPQEGGWSPI</sequence>
<feature type="binding site" evidence="8">
    <location>
        <begin position="212"/>
        <end position="215"/>
    </location>
    <ligand>
        <name>GTP</name>
        <dbReference type="ChEBI" id="CHEBI:37565"/>
    </ligand>
</feature>
<evidence type="ECO:0000259" key="10">
    <source>
        <dbReference type="PROSITE" id="PS51883"/>
    </source>
</evidence>
<dbReference type="Proteomes" id="UP000229730">
    <property type="component" value="Unassembled WGS sequence"/>
</dbReference>
<accession>A0A2G4YPX7</accession>
<gene>
    <name evidence="11" type="primary">obgE</name>
    <name evidence="11" type="synonym">cgtA</name>
    <name evidence="8 11" type="synonym">obg</name>
    <name evidence="11" type="synonym">yhbZ</name>
    <name evidence="11" type="ORF">CRD36_11225</name>
</gene>
<dbReference type="CDD" id="cd01898">
    <property type="entry name" value="Obg"/>
    <property type="match status" value="1"/>
</dbReference>
<comment type="subunit">
    <text evidence="8">Monomer.</text>
</comment>
<dbReference type="InterPro" id="IPR045086">
    <property type="entry name" value="OBG_GTPase"/>
</dbReference>